<evidence type="ECO:0000313" key="4">
    <source>
        <dbReference type="Proteomes" id="UP001161017"/>
    </source>
</evidence>
<comment type="caution">
    <text evidence="3">The sequence shown here is derived from an EMBL/GenBank/DDBJ whole genome shotgun (WGS) entry which is preliminary data.</text>
</comment>
<feature type="region of interest" description="Disordered" evidence="1">
    <location>
        <begin position="614"/>
        <end position="656"/>
    </location>
</feature>
<keyword evidence="4" id="KW-1185">Reference proteome</keyword>
<name>A0AA43QPW3_9LECA</name>
<keyword evidence="2" id="KW-0812">Transmembrane</keyword>
<dbReference type="EMBL" id="JAPUFD010000011">
    <property type="protein sequence ID" value="MDI1490420.1"/>
    <property type="molecule type" value="Genomic_DNA"/>
</dbReference>
<evidence type="ECO:0000313" key="3">
    <source>
        <dbReference type="EMBL" id="MDI1490420.1"/>
    </source>
</evidence>
<evidence type="ECO:0000256" key="2">
    <source>
        <dbReference type="SAM" id="Phobius"/>
    </source>
</evidence>
<feature type="transmembrane region" description="Helical" evidence="2">
    <location>
        <begin position="12"/>
        <end position="32"/>
    </location>
</feature>
<dbReference type="AlphaFoldDB" id="A0AA43QPW3"/>
<accession>A0AA43QPW3</accession>
<feature type="transmembrane region" description="Helical" evidence="2">
    <location>
        <begin position="509"/>
        <end position="529"/>
    </location>
</feature>
<proteinExistence type="predicted"/>
<feature type="transmembrane region" description="Helical" evidence="2">
    <location>
        <begin position="52"/>
        <end position="75"/>
    </location>
</feature>
<sequence>MSSLAGPWTRYAHVPGLAITTIISIVLVGLEWNNVSSTGRVYEIVVRDRTGVQIFIQVVAYLLGLTQVALLMTCLSNASRLYLERHSITLDQLQFWNSMLNRRIDWNLPMSLLGMSAVFIAVTFGPAAIWVGAITPIETTALHHTTVSTSVYSSDPLGEFWNYTYGVTDNNVTYNDFGSFTYSPITHRSGQLLNTAAAAVATNSTTNKHSKNDLTQYTYLNRSYGVGAAAGLTILPGIDKHVQSYNYTEIGYKASVNCIKNSSTLWGWYLINDNDGTAYPNVYLANGTLPGGALDYYAQVSFEKTRYLTSISAHMNRDAGVIVMAGGENYQQLNQTQCSIDFVPTEFMVAVDVRQKFINVTTLRNGTNVRDMDPTTNHEFFQYWGCGTKSKDDCWYYNNTGRRGNGLIAAQASQGLKIITQINTSLYTSVVGDAFYASINNTLLAQKHGLVDPMTETDAQLYAISRSFESLLDDYLADISSAQIMIANDTQEVPATAIVGAVKFGQKTWIYAALIINFFMVWVFVFEFFRTNRWRQLLRFDYRDIKSLIIASSLRGAQNAQHVNAEYMKGAGEWAADASDRTAGALKVRLAREGLKPVILLGSMEDEQPLRTFGSETTAYKGVSTEDEASAESPPLDFASNKTFPRPHIQERRSDY</sequence>
<protein>
    <submittedName>
        <fullName evidence="3">Uncharacterized protein</fullName>
    </submittedName>
</protein>
<dbReference type="Proteomes" id="UP001161017">
    <property type="component" value="Unassembled WGS sequence"/>
</dbReference>
<gene>
    <name evidence="3" type="ORF">OHK93_001623</name>
</gene>
<keyword evidence="2" id="KW-0472">Membrane</keyword>
<evidence type="ECO:0000256" key="1">
    <source>
        <dbReference type="SAM" id="MobiDB-lite"/>
    </source>
</evidence>
<keyword evidence="2" id="KW-1133">Transmembrane helix</keyword>
<reference evidence="3" key="1">
    <citation type="journal article" date="2023" name="Genome Biol. Evol.">
        <title>First Whole Genome Sequence and Flow Cytometry Genome Size Data for the Lichen-Forming Fungus Ramalina farinacea (Ascomycota).</title>
        <authorList>
            <person name="Llewellyn T."/>
            <person name="Mian S."/>
            <person name="Hill R."/>
            <person name="Leitch I.J."/>
            <person name="Gaya E."/>
        </authorList>
    </citation>
    <scope>NUCLEOTIDE SEQUENCE</scope>
    <source>
        <strain evidence="3">LIQ254RAFAR</strain>
    </source>
</reference>
<feature type="transmembrane region" description="Helical" evidence="2">
    <location>
        <begin position="112"/>
        <end position="133"/>
    </location>
</feature>
<organism evidence="3 4">
    <name type="scientific">Ramalina farinacea</name>
    <dbReference type="NCBI Taxonomy" id="258253"/>
    <lineage>
        <taxon>Eukaryota</taxon>
        <taxon>Fungi</taxon>
        <taxon>Dikarya</taxon>
        <taxon>Ascomycota</taxon>
        <taxon>Pezizomycotina</taxon>
        <taxon>Lecanoromycetes</taxon>
        <taxon>OSLEUM clade</taxon>
        <taxon>Lecanoromycetidae</taxon>
        <taxon>Lecanorales</taxon>
        <taxon>Lecanorineae</taxon>
        <taxon>Ramalinaceae</taxon>
        <taxon>Ramalina</taxon>
    </lineage>
</organism>